<proteinExistence type="predicted"/>
<feature type="compositionally biased region" description="Polar residues" evidence="1">
    <location>
        <begin position="265"/>
        <end position="287"/>
    </location>
</feature>
<dbReference type="Gene3D" id="1.20.5.1940">
    <property type="match status" value="1"/>
</dbReference>
<dbReference type="InterPro" id="IPR003903">
    <property type="entry name" value="UIM_dom"/>
</dbReference>
<dbReference type="Proteomes" id="UP001049176">
    <property type="component" value="Chromosome 6"/>
</dbReference>
<dbReference type="PROSITE" id="PS50330">
    <property type="entry name" value="UIM"/>
    <property type="match status" value="2"/>
</dbReference>
<dbReference type="SMART" id="SM00726">
    <property type="entry name" value="UIM"/>
    <property type="match status" value="2"/>
</dbReference>
<feature type="region of interest" description="Disordered" evidence="1">
    <location>
        <begin position="299"/>
        <end position="451"/>
    </location>
</feature>
<dbReference type="Gene3D" id="6.10.140.100">
    <property type="match status" value="1"/>
</dbReference>
<feature type="region of interest" description="Disordered" evidence="1">
    <location>
        <begin position="219"/>
        <end position="287"/>
    </location>
</feature>
<evidence type="ECO:0000256" key="1">
    <source>
        <dbReference type="SAM" id="MobiDB-lite"/>
    </source>
</evidence>
<dbReference type="RefSeq" id="XP_043007080.1">
    <property type="nucleotide sequence ID" value="XM_043154625.1"/>
</dbReference>
<feature type="compositionally biased region" description="Polar residues" evidence="1">
    <location>
        <begin position="299"/>
        <end position="314"/>
    </location>
</feature>
<organism evidence="2 3">
    <name type="scientific">Marasmius oreades</name>
    <name type="common">fairy-ring Marasmius</name>
    <dbReference type="NCBI Taxonomy" id="181124"/>
    <lineage>
        <taxon>Eukaryota</taxon>
        <taxon>Fungi</taxon>
        <taxon>Dikarya</taxon>
        <taxon>Basidiomycota</taxon>
        <taxon>Agaricomycotina</taxon>
        <taxon>Agaricomycetes</taxon>
        <taxon>Agaricomycetidae</taxon>
        <taxon>Agaricales</taxon>
        <taxon>Marasmiineae</taxon>
        <taxon>Marasmiaceae</taxon>
        <taxon>Marasmius</taxon>
    </lineage>
</organism>
<protein>
    <submittedName>
        <fullName evidence="2">Uncharacterized protein</fullName>
    </submittedName>
</protein>
<dbReference type="OrthoDB" id="957735at2759"/>
<reference evidence="2" key="1">
    <citation type="journal article" date="2021" name="Genome Biol. Evol.">
        <title>The assembled and annotated genome of the fairy-ring fungus Marasmius oreades.</title>
        <authorList>
            <person name="Hiltunen M."/>
            <person name="Ament-Velasquez S.L."/>
            <person name="Johannesson H."/>
        </authorList>
    </citation>
    <scope>NUCLEOTIDE SEQUENCE</scope>
    <source>
        <strain evidence="2">03SP1</strain>
    </source>
</reference>
<sequence>MHSSRHRSAQTFADAELQRAIQLSLQEVGAVGGHSRPGYTPSQPTGYSEPPLVDRTRHPQSSKTEEEDDPDLKAAIEASLREANAPKPSAPLAIETPRNEEPSFSYSGSTFSQSYPPGVLPPHPVLPKVPNYDLEPLEEDAILTFSQTVEQVQAQGRRDMSRYPAVNDLYDKANSLRPKLALGLDDAGRKQEVLSEMHDKLSQAVKLYDQLLSAQVAQPRWRSPQASAAPYQQPTYTGHTAQPNGQQSQWAPNGYQEHAPPRDMSTPTPHSQPWYNKAQQSQYPQHTTQYVSQPQYAQYPIDSQSPPLTSQSYTPTPVPHSSQSPQPSTSHSPSLSRQNTFSYSSHHAPSLSSSPSLSRSHTISHPPTQGAQPHQASPPQIQQPPVQQYINQQPAQSQSQHVYSQPSPPQTQSQYQSTPPQSQSYQPPVQPQYQPQPQKQPQYLPSSPAPPIVASLAQFPVAPTSAPQTFSMYGPTAGLPSSIAQTEERKEALLIDL</sequence>
<dbReference type="Pfam" id="PF02809">
    <property type="entry name" value="UIM"/>
    <property type="match status" value="2"/>
</dbReference>
<evidence type="ECO:0000313" key="2">
    <source>
        <dbReference type="EMBL" id="KAG7090610.1"/>
    </source>
</evidence>
<feature type="compositionally biased region" description="Low complexity" evidence="1">
    <location>
        <begin position="372"/>
        <end position="394"/>
    </location>
</feature>
<accession>A0A9P7RWD4</accession>
<dbReference type="KEGG" id="more:E1B28_009712"/>
<feature type="compositionally biased region" description="Low complexity" evidence="1">
    <location>
        <begin position="410"/>
        <end position="446"/>
    </location>
</feature>
<dbReference type="EMBL" id="CM032186">
    <property type="protein sequence ID" value="KAG7090610.1"/>
    <property type="molecule type" value="Genomic_DNA"/>
</dbReference>
<feature type="region of interest" description="Disordered" evidence="1">
    <location>
        <begin position="28"/>
        <end position="110"/>
    </location>
</feature>
<feature type="compositionally biased region" description="Low complexity" evidence="1">
    <location>
        <begin position="319"/>
        <end position="334"/>
    </location>
</feature>
<feature type="compositionally biased region" description="Polar residues" evidence="1">
    <location>
        <begin position="224"/>
        <end position="251"/>
    </location>
</feature>
<dbReference type="CDD" id="cd21385">
    <property type="entry name" value="GAT_Vps27"/>
    <property type="match status" value="1"/>
</dbReference>
<evidence type="ECO:0000313" key="3">
    <source>
        <dbReference type="Proteomes" id="UP001049176"/>
    </source>
</evidence>
<gene>
    <name evidence="2" type="ORF">E1B28_009712</name>
</gene>
<feature type="compositionally biased region" description="Low complexity" evidence="1">
    <location>
        <begin position="342"/>
        <end position="365"/>
    </location>
</feature>
<dbReference type="GeneID" id="66078788"/>
<comment type="caution">
    <text evidence="2">The sequence shown here is derived from an EMBL/GenBank/DDBJ whole genome shotgun (WGS) entry which is preliminary data.</text>
</comment>
<keyword evidence="3" id="KW-1185">Reference proteome</keyword>
<dbReference type="AlphaFoldDB" id="A0A9P7RWD4"/>
<name>A0A9P7RWD4_9AGAR</name>